<organism evidence="4 5">
    <name type="scientific">Volvox reticuliferus</name>
    <dbReference type="NCBI Taxonomy" id="1737510"/>
    <lineage>
        <taxon>Eukaryota</taxon>
        <taxon>Viridiplantae</taxon>
        <taxon>Chlorophyta</taxon>
        <taxon>core chlorophytes</taxon>
        <taxon>Chlorophyceae</taxon>
        <taxon>CS clade</taxon>
        <taxon>Chlamydomonadales</taxon>
        <taxon>Volvocaceae</taxon>
        <taxon>Volvox</taxon>
    </lineage>
</organism>
<dbReference type="InterPro" id="IPR013221">
    <property type="entry name" value="Mur_ligase_cen"/>
</dbReference>
<dbReference type="InterPro" id="IPR035911">
    <property type="entry name" value="MurE/MurF_N"/>
</dbReference>
<evidence type="ECO:0000313" key="4">
    <source>
        <dbReference type="EMBL" id="GIL93291.1"/>
    </source>
</evidence>
<dbReference type="InterPro" id="IPR036615">
    <property type="entry name" value="Mur_ligase_C_dom_sf"/>
</dbReference>
<evidence type="ECO:0008006" key="6">
    <source>
        <dbReference type="Google" id="ProtNLM"/>
    </source>
</evidence>
<keyword evidence="5" id="KW-1185">Reference proteome</keyword>
<dbReference type="PANTHER" id="PTHR23135">
    <property type="entry name" value="MUR LIGASE FAMILY MEMBER"/>
    <property type="match status" value="1"/>
</dbReference>
<feature type="non-terminal residue" evidence="4">
    <location>
        <position position="1"/>
    </location>
</feature>
<reference evidence="4" key="1">
    <citation type="journal article" date="2021" name="Proc. Natl. Acad. Sci. U.S.A.">
        <title>Three genomes in the algal genus Volvox reveal the fate of a haploid sex-determining region after a transition to homothallism.</title>
        <authorList>
            <person name="Yamamoto K."/>
            <person name="Hamaji T."/>
            <person name="Kawai-Toyooka H."/>
            <person name="Matsuzaki R."/>
            <person name="Takahashi F."/>
            <person name="Nishimura Y."/>
            <person name="Kawachi M."/>
            <person name="Noguchi H."/>
            <person name="Minakuchi Y."/>
            <person name="Umen J.G."/>
            <person name="Toyoda A."/>
            <person name="Nozaki H."/>
        </authorList>
    </citation>
    <scope>NUCLEOTIDE SEQUENCE</scope>
    <source>
        <strain evidence="4">NIES-3786</strain>
    </source>
</reference>
<evidence type="ECO:0000259" key="3">
    <source>
        <dbReference type="Pfam" id="PF08245"/>
    </source>
</evidence>
<dbReference type="Gene3D" id="3.40.1190.10">
    <property type="entry name" value="Mur-like, catalytic domain"/>
    <property type="match status" value="1"/>
</dbReference>
<accession>A0A8J4D0D1</accession>
<sequence>SDIHQDVYVLRVRMLAQHLTFRPCLRRPACGLQNLATSVVVARQPIKPCGAPRSSCLELRGPPRHRLMVAHAGRRGRPEEPTPEMPDDDFFLDEDEDYEFDEDEDGEFVEQLDPMSRKLMGIKARDVDEIEEEEEFDEEEDEGVLEEAAEADRDGAAADDVGEPSTSYPEPPERVYRASDLFGEAAVLDAALWLASSYPDVLVTGVQSNPHLVVPGDLFVFHPGLTPEGDLEAISIAVGQGATVVVAPQVKAEEPGLDPAPDPVGLAGILPDEVPLIRVEDTQGMGARLAAAFYDIPSANMVTIGVMGLLGKTTTSWLIRGLLEELGQSVGLMSSIEHAIAEDRLDEDGYLWEPMEEDPSVERESSVPFKLIPYAGKYEQHYKDTIPGLNSQKILAGMRDRGAGVAVMEMGTKSLALGTYDYVDLNVAVVTGLSVRMGVPASEQPEDRADEVRAVAELAMLTLERKLIDPETQVLVINADDPATTELLRRLDNAVPVVTFGMSNSRADVFVESYKNNVWETEVIIRTPTGRLQIITNLLGRHNAYNLVAAVATGIALKVPLQSIVAGIEAVEIPGRSEVIDEGQEFSVVVDAARSPETLASMLDALRRGGARQIFTVFGCSGGDDPAVRPKMGAVAHAKSDYVIVTNENPRMEDPAKVVADVVAGFPDDIINRYSAYAYFPFQDQGRTPLWFEPYLQKAQRDNKRYIMEDRYSAIRAAIGTAGPDDVVLLAGKGDQDWVEHANTDGSILRGWLDDRVEARNALSKLKYLKQIPKFNRDTLPWGSRIETLMETLAVDPGVLSRPGPVDTALD</sequence>
<dbReference type="SUPFAM" id="SSF63418">
    <property type="entry name" value="MurE/MurF N-terminal domain"/>
    <property type="match status" value="1"/>
</dbReference>
<dbReference type="OrthoDB" id="533138at2759"/>
<protein>
    <recommendedName>
        <fullName evidence="6">Mur ligase central domain-containing protein</fullName>
    </recommendedName>
</protein>
<dbReference type="EMBL" id="BNCP01000093">
    <property type="protein sequence ID" value="GIL93291.1"/>
    <property type="molecule type" value="Genomic_DNA"/>
</dbReference>
<dbReference type="Proteomes" id="UP000747110">
    <property type="component" value="Unassembled WGS sequence"/>
</dbReference>
<proteinExistence type="predicted"/>
<feature type="domain" description="Mur ligase C-terminal" evidence="2">
    <location>
        <begin position="575"/>
        <end position="734"/>
    </location>
</feature>
<feature type="domain" description="Mur ligase central" evidence="3">
    <location>
        <begin position="311"/>
        <end position="434"/>
    </location>
</feature>
<dbReference type="InterPro" id="IPR036565">
    <property type="entry name" value="Mur-like_cat_sf"/>
</dbReference>
<feature type="domain" description="Mur ligase central" evidence="3">
    <location>
        <begin position="471"/>
        <end position="553"/>
    </location>
</feature>
<evidence type="ECO:0000256" key="1">
    <source>
        <dbReference type="SAM" id="MobiDB-lite"/>
    </source>
</evidence>
<dbReference type="Pfam" id="PF02875">
    <property type="entry name" value="Mur_ligase_C"/>
    <property type="match status" value="1"/>
</dbReference>
<dbReference type="AlphaFoldDB" id="A0A8J4D0D1"/>
<dbReference type="GO" id="GO:0016881">
    <property type="term" value="F:acid-amino acid ligase activity"/>
    <property type="evidence" value="ECO:0007669"/>
    <property type="project" value="InterPro"/>
</dbReference>
<dbReference type="GO" id="GO:0005524">
    <property type="term" value="F:ATP binding"/>
    <property type="evidence" value="ECO:0007669"/>
    <property type="project" value="InterPro"/>
</dbReference>
<dbReference type="SUPFAM" id="SSF53623">
    <property type="entry name" value="MurD-like peptide ligases, catalytic domain"/>
    <property type="match status" value="1"/>
</dbReference>
<feature type="region of interest" description="Disordered" evidence="1">
    <location>
        <begin position="129"/>
        <end position="173"/>
    </location>
</feature>
<evidence type="ECO:0000259" key="2">
    <source>
        <dbReference type="Pfam" id="PF02875"/>
    </source>
</evidence>
<dbReference type="Gene3D" id="3.40.1390.10">
    <property type="entry name" value="MurE/MurF, N-terminal domain"/>
    <property type="match status" value="1"/>
</dbReference>
<dbReference type="Gene3D" id="3.90.190.20">
    <property type="entry name" value="Mur ligase, C-terminal domain"/>
    <property type="match status" value="1"/>
</dbReference>
<dbReference type="Pfam" id="PF08245">
    <property type="entry name" value="Mur_ligase_M"/>
    <property type="match status" value="2"/>
</dbReference>
<feature type="compositionally biased region" description="Acidic residues" evidence="1">
    <location>
        <begin position="129"/>
        <end position="149"/>
    </location>
</feature>
<evidence type="ECO:0000313" key="5">
    <source>
        <dbReference type="Proteomes" id="UP000747110"/>
    </source>
</evidence>
<gene>
    <name evidence="4" type="ORF">Vretifemale_20705</name>
</gene>
<dbReference type="InterPro" id="IPR004101">
    <property type="entry name" value="Mur_ligase_C"/>
</dbReference>
<comment type="caution">
    <text evidence="4">The sequence shown here is derived from an EMBL/GenBank/DDBJ whole genome shotgun (WGS) entry which is preliminary data.</text>
</comment>
<dbReference type="PANTHER" id="PTHR23135:SF4">
    <property type="entry name" value="UDP-N-ACETYLMURAMOYL-L-ALANYL-D-GLUTAMATE--2,6-DIAMINOPIMELATE LIGASE MURE HOMOLOG, CHLOROPLASTIC"/>
    <property type="match status" value="1"/>
</dbReference>
<name>A0A8J4D0D1_9CHLO</name>
<dbReference type="SUPFAM" id="SSF53244">
    <property type="entry name" value="MurD-like peptide ligases, peptide-binding domain"/>
    <property type="match status" value="1"/>
</dbReference>